<accession>A0ABU0FI68</accession>
<reference evidence="2 3" key="1">
    <citation type="submission" date="2023-07" db="EMBL/GenBank/DDBJ databases">
        <title>Genomic Encyclopedia of Type Strains, Phase IV (KMG-IV): sequencing the most valuable type-strain genomes for metagenomic binning, comparative biology and taxonomic classification.</title>
        <authorList>
            <person name="Goeker M."/>
        </authorList>
    </citation>
    <scope>NUCLEOTIDE SEQUENCE [LARGE SCALE GENOMIC DNA]</scope>
    <source>
        <strain evidence="2 3">DSM 5896</strain>
    </source>
</reference>
<sequence length="255" mass="27789">MKTDSEFSSEGSRSIAAAVREELARRRISRQTLAEKAKISLSTLEKALSGRRPFTVATTIRLEEALGTRLRRPEPADIGAKAAADQAPEHLGSYARAAIAWLVGPYLTLRPSFGDAEAIFAYRTEITWSEAASCLVFHEQDRLDAAFNQQGWVSVPHQSGHIYLVTSRHGQYRLAMIGRPTMTGEMYGILTTLRAGRGTQLTPISTAIALVPMAGGGQEEPALGRIAPHHPSYGGYRAHLARVTDEEFALFKAGN</sequence>
<protein>
    <submittedName>
        <fullName evidence="2">Transcriptional regulator with XRE-family HTH domain</fullName>
    </submittedName>
</protein>
<dbReference type="RefSeq" id="WP_370879968.1">
    <property type="nucleotide sequence ID" value="NZ_JAUSVK010000001.1"/>
</dbReference>
<evidence type="ECO:0000313" key="3">
    <source>
        <dbReference type="Proteomes" id="UP001237448"/>
    </source>
</evidence>
<dbReference type="SUPFAM" id="SSF47413">
    <property type="entry name" value="lambda repressor-like DNA-binding domains"/>
    <property type="match status" value="1"/>
</dbReference>
<feature type="domain" description="HTH cro/C1-type" evidence="1">
    <location>
        <begin position="18"/>
        <end position="73"/>
    </location>
</feature>
<proteinExistence type="predicted"/>
<name>A0ABU0FI68_9HYPH</name>
<organism evidence="2 3">
    <name type="scientific">Labrys monachus</name>
    <dbReference type="NCBI Taxonomy" id="217067"/>
    <lineage>
        <taxon>Bacteria</taxon>
        <taxon>Pseudomonadati</taxon>
        <taxon>Pseudomonadota</taxon>
        <taxon>Alphaproteobacteria</taxon>
        <taxon>Hyphomicrobiales</taxon>
        <taxon>Xanthobacteraceae</taxon>
        <taxon>Labrys</taxon>
    </lineage>
</organism>
<evidence type="ECO:0000259" key="1">
    <source>
        <dbReference type="SMART" id="SM00530"/>
    </source>
</evidence>
<gene>
    <name evidence="2" type="ORF">J3R73_004092</name>
</gene>
<comment type="caution">
    <text evidence="2">The sequence shown here is derived from an EMBL/GenBank/DDBJ whole genome shotgun (WGS) entry which is preliminary data.</text>
</comment>
<dbReference type="EMBL" id="JAUSVK010000001">
    <property type="protein sequence ID" value="MDQ0394300.1"/>
    <property type="molecule type" value="Genomic_DNA"/>
</dbReference>
<evidence type="ECO:0000313" key="2">
    <source>
        <dbReference type="EMBL" id="MDQ0394300.1"/>
    </source>
</evidence>
<keyword evidence="3" id="KW-1185">Reference proteome</keyword>
<dbReference type="InterPro" id="IPR001387">
    <property type="entry name" value="Cro/C1-type_HTH"/>
</dbReference>
<dbReference type="Proteomes" id="UP001237448">
    <property type="component" value="Unassembled WGS sequence"/>
</dbReference>
<dbReference type="InterPro" id="IPR010982">
    <property type="entry name" value="Lambda_DNA-bd_dom_sf"/>
</dbReference>
<dbReference type="CDD" id="cd00093">
    <property type="entry name" value="HTH_XRE"/>
    <property type="match status" value="1"/>
</dbReference>
<dbReference type="Gene3D" id="1.10.260.40">
    <property type="entry name" value="lambda repressor-like DNA-binding domains"/>
    <property type="match status" value="1"/>
</dbReference>
<dbReference type="SMART" id="SM00530">
    <property type="entry name" value="HTH_XRE"/>
    <property type="match status" value="1"/>
</dbReference>